<proteinExistence type="inferred from homology"/>
<dbReference type="InterPro" id="IPR001296">
    <property type="entry name" value="Glyco_trans_1"/>
</dbReference>
<dbReference type="OrthoDB" id="9808590at2"/>
<name>A0A380MWU5_9GAMM</name>
<dbReference type="GO" id="GO:0009011">
    <property type="term" value="F:alpha-1,4-glucan glucosyltransferase (ADP-glucose donor) activity"/>
    <property type="evidence" value="ECO:0007669"/>
    <property type="project" value="UniProtKB-UniRule"/>
</dbReference>
<dbReference type="GO" id="GO:0005829">
    <property type="term" value="C:cytosol"/>
    <property type="evidence" value="ECO:0007669"/>
    <property type="project" value="TreeGrafter"/>
</dbReference>
<dbReference type="PANTHER" id="PTHR45825">
    <property type="entry name" value="GRANULE-BOUND STARCH SYNTHASE 1, CHLOROPLASTIC/AMYLOPLASTIC"/>
    <property type="match status" value="1"/>
</dbReference>
<evidence type="ECO:0000256" key="6">
    <source>
        <dbReference type="ARBA" id="ARBA00019935"/>
    </source>
</evidence>
<evidence type="ECO:0000256" key="4">
    <source>
        <dbReference type="ARBA" id="ARBA00010281"/>
    </source>
</evidence>
<evidence type="ECO:0000256" key="1">
    <source>
        <dbReference type="ARBA" id="ARBA00001478"/>
    </source>
</evidence>
<dbReference type="NCBIfam" id="TIGR02095">
    <property type="entry name" value="glgA"/>
    <property type="match status" value="1"/>
</dbReference>
<feature type="domain" description="Starch synthase catalytic" evidence="13">
    <location>
        <begin position="2"/>
        <end position="234"/>
    </location>
</feature>
<dbReference type="GO" id="GO:0005978">
    <property type="term" value="P:glycogen biosynthetic process"/>
    <property type="evidence" value="ECO:0007669"/>
    <property type="project" value="UniProtKB-UniRule"/>
</dbReference>
<dbReference type="Pfam" id="PF00534">
    <property type="entry name" value="Glycos_transf_1"/>
    <property type="match status" value="1"/>
</dbReference>
<evidence type="ECO:0000256" key="8">
    <source>
        <dbReference type="ARBA" id="ARBA00022679"/>
    </source>
</evidence>
<dbReference type="Pfam" id="PF08323">
    <property type="entry name" value="Glyco_transf_5"/>
    <property type="match status" value="1"/>
</dbReference>
<keyword evidence="9 11" id="KW-0320">Glycogen biosynthesis</keyword>
<organism evidence="14 15">
    <name type="scientific">Suttonella indologenes</name>
    <dbReference type="NCBI Taxonomy" id="13276"/>
    <lineage>
        <taxon>Bacteria</taxon>
        <taxon>Pseudomonadati</taxon>
        <taxon>Pseudomonadota</taxon>
        <taxon>Gammaproteobacteria</taxon>
        <taxon>Cardiobacteriales</taxon>
        <taxon>Cardiobacteriaceae</taxon>
        <taxon>Suttonella</taxon>
    </lineage>
</organism>
<feature type="binding site" evidence="11">
    <location>
        <position position="15"/>
    </location>
    <ligand>
        <name>ADP-alpha-D-glucose</name>
        <dbReference type="ChEBI" id="CHEBI:57498"/>
    </ligand>
</feature>
<dbReference type="InterPro" id="IPR011835">
    <property type="entry name" value="GS/SS"/>
</dbReference>
<evidence type="ECO:0000259" key="12">
    <source>
        <dbReference type="Pfam" id="PF00534"/>
    </source>
</evidence>
<dbReference type="EMBL" id="UHIA01000004">
    <property type="protein sequence ID" value="SUO97055.1"/>
    <property type="molecule type" value="Genomic_DNA"/>
</dbReference>
<evidence type="ECO:0000259" key="13">
    <source>
        <dbReference type="Pfam" id="PF08323"/>
    </source>
</evidence>
<evidence type="ECO:0000256" key="10">
    <source>
        <dbReference type="ARBA" id="ARBA00031722"/>
    </source>
</evidence>
<dbReference type="Gene3D" id="3.40.50.2000">
    <property type="entry name" value="Glycogen Phosphorylase B"/>
    <property type="match status" value="2"/>
</dbReference>
<comment type="similarity">
    <text evidence="4 11">Belongs to the glycosyltransferase 1 family. Bacterial/plant glycogen synthase subfamily.</text>
</comment>
<evidence type="ECO:0000256" key="3">
    <source>
        <dbReference type="ARBA" id="ARBA00004964"/>
    </source>
</evidence>
<evidence type="ECO:0000256" key="5">
    <source>
        <dbReference type="ARBA" id="ARBA00012588"/>
    </source>
</evidence>
<comment type="catalytic activity">
    <reaction evidence="1 11">
        <text>[(1-&gt;4)-alpha-D-glucosyl](n) + ADP-alpha-D-glucose = [(1-&gt;4)-alpha-D-glucosyl](n+1) + ADP + H(+)</text>
        <dbReference type="Rhea" id="RHEA:18189"/>
        <dbReference type="Rhea" id="RHEA-COMP:9584"/>
        <dbReference type="Rhea" id="RHEA-COMP:9587"/>
        <dbReference type="ChEBI" id="CHEBI:15378"/>
        <dbReference type="ChEBI" id="CHEBI:15444"/>
        <dbReference type="ChEBI" id="CHEBI:57498"/>
        <dbReference type="ChEBI" id="CHEBI:456216"/>
        <dbReference type="EC" id="2.4.1.21"/>
    </reaction>
</comment>
<dbReference type="UniPathway" id="UPA00164"/>
<reference evidence="14 15" key="1">
    <citation type="submission" date="2018-06" db="EMBL/GenBank/DDBJ databases">
        <authorList>
            <consortium name="Pathogen Informatics"/>
            <person name="Doyle S."/>
        </authorList>
    </citation>
    <scope>NUCLEOTIDE SEQUENCE [LARGE SCALE GENOMIC DNA]</scope>
    <source>
        <strain evidence="14 15">NCTC10717</strain>
    </source>
</reference>
<dbReference type="HAMAP" id="MF_00484">
    <property type="entry name" value="Glycogen_synth"/>
    <property type="match status" value="1"/>
</dbReference>
<evidence type="ECO:0000256" key="11">
    <source>
        <dbReference type="HAMAP-Rule" id="MF_00484"/>
    </source>
</evidence>
<dbReference type="RefSeq" id="WP_115218541.1">
    <property type="nucleotide sequence ID" value="NZ_UHIA01000004.1"/>
</dbReference>
<dbReference type="InterPro" id="IPR013534">
    <property type="entry name" value="Starch_synth_cat_dom"/>
</dbReference>
<accession>A0A380MWU5</accession>
<gene>
    <name evidence="11 14" type="primary">glgA</name>
    <name evidence="14" type="ORF">NCTC10717_01351</name>
</gene>
<dbReference type="EC" id="2.4.1.21" evidence="5 11"/>
<dbReference type="Proteomes" id="UP000254575">
    <property type="component" value="Unassembled WGS sequence"/>
</dbReference>
<evidence type="ECO:0000256" key="7">
    <source>
        <dbReference type="ARBA" id="ARBA00022676"/>
    </source>
</evidence>
<evidence type="ECO:0000313" key="15">
    <source>
        <dbReference type="Proteomes" id="UP000254575"/>
    </source>
</evidence>
<evidence type="ECO:0000313" key="14">
    <source>
        <dbReference type="EMBL" id="SUO97055.1"/>
    </source>
</evidence>
<dbReference type="FunFam" id="3.40.50.2000:FF:000011">
    <property type="entry name" value="Glycogen synthase"/>
    <property type="match status" value="1"/>
</dbReference>
<comment type="pathway">
    <text evidence="3 11">Glycan biosynthesis; glycogen biosynthesis.</text>
</comment>
<dbReference type="CDD" id="cd03791">
    <property type="entry name" value="GT5_Glycogen_synthase_DULL1-like"/>
    <property type="match status" value="1"/>
</dbReference>
<keyword evidence="15" id="KW-1185">Reference proteome</keyword>
<dbReference type="SUPFAM" id="SSF53756">
    <property type="entry name" value="UDP-Glycosyltransferase/glycogen phosphorylase"/>
    <property type="match status" value="1"/>
</dbReference>
<dbReference type="NCBIfam" id="NF001899">
    <property type="entry name" value="PRK00654.1-2"/>
    <property type="match status" value="1"/>
</dbReference>
<dbReference type="PANTHER" id="PTHR45825:SF11">
    <property type="entry name" value="ALPHA AMYLASE DOMAIN-CONTAINING PROTEIN"/>
    <property type="match status" value="1"/>
</dbReference>
<keyword evidence="8 11" id="KW-0808">Transferase</keyword>
<feature type="domain" description="Glycosyl transferase family 1" evidence="12">
    <location>
        <begin position="288"/>
        <end position="440"/>
    </location>
</feature>
<comment type="function">
    <text evidence="2 11">Synthesizes alpha-1,4-glucan chains using ADP-glucose.</text>
</comment>
<dbReference type="GO" id="GO:0004373">
    <property type="term" value="F:alpha-1,4-glucan glucosyltransferase (UDP-glucose donor) activity"/>
    <property type="evidence" value="ECO:0007669"/>
    <property type="project" value="InterPro"/>
</dbReference>
<evidence type="ECO:0000256" key="9">
    <source>
        <dbReference type="ARBA" id="ARBA00023056"/>
    </source>
</evidence>
<evidence type="ECO:0000256" key="2">
    <source>
        <dbReference type="ARBA" id="ARBA00002764"/>
    </source>
</evidence>
<keyword evidence="7 11" id="KW-0328">Glycosyltransferase</keyword>
<protein>
    <recommendedName>
        <fullName evidence="6 11">Glycogen synthase</fullName>
        <ecNumber evidence="5 11">2.4.1.21</ecNumber>
    </recommendedName>
    <alternativeName>
        <fullName evidence="10 11">Starch [bacterial glycogen] synthase</fullName>
    </alternativeName>
</protein>
<dbReference type="AlphaFoldDB" id="A0A380MWU5"/>
<sequence>MKILHICSEMYPLMKTGGLADVLGALPFSQQAQGEDVRVLLPYYPQVAAQLGETVEVARRETFAGTAAIRFVYYQGLGIYVLDAPQCFARGGNPYHDEHYQDYPDNYRRFALLSYLGAQLAEGLDQWWGRADVLHAHDWQAGLACAYLHHWHSPVKSVFTIHNIAYVGRFAAHHLPELELPWQAFSMHGLEFYGELSYLKAGLFYADLITTVSPTYAREITESIAGAGFHQLLAERAAEGHLVGILNGVDENIWQPAHDPLIDKTYSAATLADKAVNKSALQKYFHLPQDKKTLLIGMVARLTEQKGADIVLDALPELLKEKVQMIVLGSGAPHLQERFQTLAAQYPQHIGLHLGYDEALAHRIFAGSDMILVPSRFEPCGLTQLYALKYGALPLVRRTGGLADTVIDSDTGGTQATGFSFGEANSVDFLAVCRRVLKLWQQQPQWQHLCRNAMAQAFTWTQAAQEYRQIYRRLIS</sequence>